<dbReference type="InterPro" id="IPR044855">
    <property type="entry name" value="CoA-Trfase_III_dom3_sf"/>
</dbReference>
<protein>
    <submittedName>
        <fullName evidence="3">Alpha-methylacyl-CoA racemase</fullName>
        <ecNumber evidence="3">5.1.99.4</ecNumber>
    </submittedName>
    <submittedName>
        <fullName evidence="2">CoA transferase</fullName>
    </submittedName>
</protein>
<dbReference type="Proteomes" id="UP001144397">
    <property type="component" value="Unassembled WGS sequence"/>
</dbReference>
<evidence type="ECO:0000256" key="1">
    <source>
        <dbReference type="SAM" id="MobiDB-lite"/>
    </source>
</evidence>
<dbReference type="PANTHER" id="PTHR48228:SF5">
    <property type="entry name" value="ALPHA-METHYLACYL-COA RACEMASE"/>
    <property type="match status" value="1"/>
</dbReference>
<dbReference type="Gene3D" id="3.30.1540.10">
    <property type="entry name" value="formyl-coa transferase, domain 3"/>
    <property type="match status" value="1"/>
</dbReference>
<keyword evidence="2" id="KW-0808">Transferase</keyword>
<dbReference type="GO" id="GO:0008111">
    <property type="term" value="F:alpha-methylacyl-CoA racemase activity"/>
    <property type="evidence" value="ECO:0007669"/>
    <property type="project" value="UniProtKB-EC"/>
</dbReference>
<dbReference type="Gene3D" id="3.40.50.10540">
    <property type="entry name" value="Crotonobetainyl-coa:carnitine coa-transferase, domain 1"/>
    <property type="match status" value="1"/>
</dbReference>
<dbReference type="GeneID" id="95765485"/>
<organism evidence="2 4">
    <name type="scientific">Xanthobacter flavus</name>
    <dbReference type="NCBI Taxonomy" id="281"/>
    <lineage>
        <taxon>Bacteria</taxon>
        <taxon>Pseudomonadati</taxon>
        <taxon>Pseudomonadota</taxon>
        <taxon>Alphaproteobacteria</taxon>
        <taxon>Hyphomicrobiales</taxon>
        <taxon>Xanthobacteraceae</taxon>
        <taxon>Xanthobacter</taxon>
    </lineage>
</organism>
<dbReference type="PANTHER" id="PTHR48228">
    <property type="entry name" value="SUCCINYL-COA--D-CITRAMALATE COA-TRANSFERASE"/>
    <property type="match status" value="1"/>
</dbReference>
<proteinExistence type="predicted"/>
<dbReference type="Proteomes" id="UP001245370">
    <property type="component" value="Unassembled WGS sequence"/>
</dbReference>
<dbReference type="GO" id="GO:0016740">
    <property type="term" value="F:transferase activity"/>
    <property type="evidence" value="ECO:0007669"/>
    <property type="project" value="UniProtKB-KW"/>
</dbReference>
<comment type="caution">
    <text evidence="2">The sequence shown here is derived from an EMBL/GenBank/DDBJ whole genome shotgun (WGS) entry which is preliminary data.</text>
</comment>
<feature type="region of interest" description="Disordered" evidence="1">
    <location>
        <begin position="361"/>
        <end position="386"/>
    </location>
</feature>
<dbReference type="AlphaFoldDB" id="A0A9W6CTJ5"/>
<dbReference type="InterPro" id="IPR023606">
    <property type="entry name" value="CoA-Trfase_III_dom_1_sf"/>
</dbReference>
<dbReference type="EMBL" id="JAVDPY010000011">
    <property type="protein sequence ID" value="MDR6336273.1"/>
    <property type="molecule type" value="Genomic_DNA"/>
</dbReference>
<dbReference type="SUPFAM" id="SSF89796">
    <property type="entry name" value="CoA-transferase family III (CaiB/BaiF)"/>
    <property type="match status" value="1"/>
</dbReference>
<dbReference type="RefSeq" id="WP_281809735.1">
    <property type="nucleotide sequence ID" value="NZ_BSDO01000010.1"/>
</dbReference>
<dbReference type="Pfam" id="PF02515">
    <property type="entry name" value="CoA_transf_3"/>
    <property type="match status" value="1"/>
</dbReference>
<evidence type="ECO:0000313" key="2">
    <source>
        <dbReference type="EMBL" id="GLI25042.1"/>
    </source>
</evidence>
<name>A0A9W6CTJ5_XANFL</name>
<evidence type="ECO:0000313" key="3">
    <source>
        <dbReference type="EMBL" id="MDR6336273.1"/>
    </source>
</evidence>
<keyword evidence="3" id="KW-0413">Isomerase</keyword>
<evidence type="ECO:0000313" key="4">
    <source>
        <dbReference type="Proteomes" id="UP001144397"/>
    </source>
</evidence>
<feature type="compositionally biased region" description="Low complexity" evidence="1">
    <location>
        <begin position="365"/>
        <end position="374"/>
    </location>
</feature>
<dbReference type="InterPro" id="IPR050509">
    <property type="entry name" value="CoA-transferase_III"/>
</dbReference>
<gene>
    <name evidence="2" type="primary">mcr</name>
    <name evidence="3" type="ORF">GGQ86_004772</name>
    <name evidence="2" type="ORF">XFLAVUS301_47160</name>
</gene>
<reference evidence="3 5" key="2">
    <citation type="submission" date="2023-07" db="EMBL/GenBank/DDBJ databases">
        <title>Genomic Encyclopedia of Type Strains, Phase IV (KMG-IV): sequencing the most valuable type-strain genomes for metagenomic binning, comparative biology and taxonomic classification.</title>
        <authorList>
            <person name="Goeker M."/>
        </authorList>
    </citation>
    <scope>NUCLEOTIDE SEQUENCE [LARGE SCALE GENOMIC DNA]</scope>
    <source>
        <strain evidence="3 5">DSM 338</strain>
    </source>
</reference>
<accession>A0A9W6CTJ5</accession>
<dbReference type="EMBL" id="BSDO01000010">
    <property type="protein sequence ID" value="GLI25042.1"/>
    <property type="molecule type" value="Genomic_DNA"/>
</dbReference>
<sequence length="386" mass="40570">MVEAPSPAPRGPLAGIRVVDLSRLAPGPYCTMLLADFGAEVIVVGGGRAGVAIPEFSRGKRHISLDLKAPAGRAALHALVKTADVLVEGFRPGVAERIGAGYETLAALNPRLVYCSLTGFGQDGPRALEAGHDITYLALAGVLGSMGPKDGPPEAPLNLVADFAGGSLIAALGILAAVIEAKSTGQGQKIDAAMVDGALSLMAMHWPLWKTPHWPARGDGLLGGGSPFYRSYRCADGGFVAVGALERGFFEALWRRLDLGEPPDHMRRDLWPEIERTLEAAFTAQPRDHWTALFAGTDACVAPVLAPDEVWSDPHIAARHPESGPNRVPAVPRLSRTPAQTRPLDLGDCTADVLREAGLSDEDIAAASAPADPAGRSGLDWPPELR</sequence>
<evidence type="ECO:0000313" key="5">
    <source>
        <dbReference type="Proteomes" id="UP001245370"/>
    </source>
</evidence>
<dbReference type="EC" id="5.1.99.4" evidence="3"/>
<keyword evidence="5" id="KW-1185">Reference proteome</keyword>
<reference evidence="2" key="1">
    <citation type="submission" date="2022-12" db="EMBL/GenBank/DDBJ databases">
        <title>Reference genome sequencing for broad-spectrum identification of bacterial and archaeal isolates by mass spectrometry.</title>
        <authorList>
            <person name="Sekiguchi Y."/>
            <person name="Tourlousse D.M."/>
        </authorList>
    </citation>
    <scope>NUCLEOTIDE SEQUENCE</scope>
    <source>
        <strain evidence="2">301</strain>
    </source>
</reference>
<dbReference type="InterPro" id="IPR003673">
    <property type="entry name" value="CoA-Trfase_fam_III"/>
</dbReference>